<keyword evidence="3" id="KW-1185">Reference proteome</keyword>
<dbReference type="Proteomes" id="UP001165541">
    <property type="component" value="Unassembled WGS sequence"/>
</dbReference>
<protein>
    <submittedName>
        <fullName evidence="2">Distant relative of cell wall-associated hydrolase</fullName>
    </submittedName>
</protein>
<accession>A0ABT0YVW1</accession>
<proteinExistence type="predicted"/>
<dbReference type="GO" id="GO:0016787">
    <property type="term" value="F:hydrolase activity"/>
    <property type="evidence" value="ECO:0007669"/>
    <property type="project" value="UniProtKB-KW"/>
</dbReference>
<dbReference type="PROSITE" id="PS51257">
    <property type="entry name" value="PROKAR_LIPOPROTEIN"/>
    <property type="match status" value="1"/>
</dbReference>
<dbReference type="SUPFAM" id="SSF54001">
    <property type="entry name" value="Cysteine proteinases"/>
    <property type="match status" value="1"/>
</dbReference>
<dbReference type="Gene3D" id="3.90.1720.10">
    <property type="entry name" value="endopeptidase domain like (from Nostoc punctiforme)"/>
    <property type="match status" value="1"/>
</dbReference>
<comment type="caution">
    <text evidence="2">The sequence shown here is derived from an EMBL/GenBank/DDBJ whole genome shotgun (WGS) entry which is preliminary data.</text>
</comment>
<dbReference type="EMBL" id="JAMKFE010000017">
    <property type="protein sequence ID" value="MCM5682246.1"/>
    <property type="molecule type" value="Genomic_DNA"/>
</dbReference>
<name>A0ABT0YVW1_9BURK</name>
<evidence type="ECO:0000256" key="1">
    <source>
        <dbReference type="SAM" id="SignalP"/>
    </source>
</evidence>
<feature type="signal peptide" evidence="1">
    <location>
        <begin position="1"/>
        <end position="23"/>
    </location>
</feature>
<evidence type="ECO:0000313" key="3">
    <source>
        <dbReference type="Proteomes" id="UP001165541"/>
    </source>
</evidence>
<feature type="chain" id="PRO_5047254077" evidence="1">
    <location>
        <begin position="24"/>
        <end position="275"/>
    </location>
</feature>
<keyword evidence="1" id="KW-0732">Signal</keyword>
<gene>
    <name evidence="2" type="ORF">M8A51_22180</name>
</gene>
<evidence type="ECO:0000313" key="2">
    <source>
        <dbReference type="EMBL" id="MCM5682246.1"/>
    </source>
</evidence>
<organism evidence="2 3">
    <name type="scientific">Caldimonas mangrovi</name>
    <dbReference type="NCBI Taxonomy" id="2944811"/>
    <lineage>
        <taxon>Bacteria</taxon>
        <taxon>Pseudomonadati</taxon>
        <taxon>Pseudomonadota</taxon>
        <taxon>Betaproteobacteria</taxon>
        <taxon>Burkholderiales</taxon>
        <taxon>Sphaerotilaceae</taxon>
        <taxon>Caldimonas</taxon>
    </lineage>
</organism>
<dbReference type="RefSeq" id="WP_251780721.1">
    <property type="nucleotide sequence ID" value="NZ_JAMKFE010000017.1"/>
</dbReference>
<keyword evidence="2" id="KW-0378">Hydrolase</keyword>
<sequence length="275" mass="29155">MNTPPKHALAHPVLLAALAAALAAGGCATRLEMESAGGSRRVPVLDDIASLRVKFQNPALSPANGGALVTAEALQPGDILLTAGSGLMSVGIQVLTLAPVSHAALYVGDGQVIEAVGEGVRTRSVQAVLEEEAMVVAFRHPGATPQAATLMRDFAHGKVGSRYGYLGVVLHAPFAVERRVCELPLVPGLVRDFCLRGVALVQLGTGSDDRFFCSQFVLEAYRHAGLPITTAQAHWMSPADLLHMRADDVPSMTVQQTLHYVGHLKYTEPQRMAQE</sequence>
<reference evidence="2" key="1">
    <citation type="submission" date="2022-05" db="EMBL/GenBank/DDBJ databases">
        <title>Schlegelella sp. nov., isolated from mangrove soil.</title>
        <authorList>
            <person name="Liu Y."/>
            <person name="Ge X."/>
            <person name="Liu W."/>
        </authorList>
    </citation>
    <scope>NUCLEOTIDE SEQUENCE</scope>
    <source>
        <strain evidence="2">S2-27</strain>
    </source>
</reference>
<dbReference type="InterPro" id="IPR038765">
    <property type="entry name" value="Papain-like_cys_pep_sf"/>
</dbReference>